<evidence type="ECO:0000313" key="3">
    <source>
        <dbReference type="EMBL" id="CAH0365670.1"/>
    </source>
</evidence>
<comment type="caution">
    <text evidence="3">The sequence shown here is derived from an EMBL/GenBank/DDBJ whole genome shotgun (WGS) entry which is preliminary data.</text>
</comment>
<dbReference type="AlphaFoldDB" id="A0A8J2WEU9"/>
<gene>
    <name evidence="3" type="ORF">PECAL_1P21200</name>
</gene>
<reference evidence="3" key="1">
    <citation type="submission" date="2021-11" db="EMBL/GenBank/DDBJ databases">
        <authorList>
            <consortium name="Genoscope - CEA"/>
            <person name="William W."/>
        </authorList>
    </citation>
    <scope>NUCLEOTIDE SEQUENCE</scope>
</reference>
<feature type="region of interest" description="Disordered" evidence="1">
    <location>
        <begin position="279"/>
        <end position="298"/>
    </location>
</feature>
<dbReference type="EMBL" id="CAKKNE010000001">
    <property type="protein sequence ID" value="CAH0365670.1"/>
    <property type="molecule type" value="Genomic_DNA"/>
</dbReference>
<dbReference type="Proteomes" id="UP000789595">
    <property type="component" value="Unassembled WGS sequence"/>
</dbReference>
<accession>A0A8J2WEU9</accession>
<proteinExistence type="predicted"/>
<sequence>MRATALLLVLAAGAVGQGGLRKPLFGQTEGDSNKCGAACEWYASAPVDGNADATCGNRVQYLIEDEGKDAITACGQVATEAPKICGGCACGESCPWDASAPVAEDPGATCGSRVAYLMNQEKEDAATACGKIATEEPEKCGRCSSTPTPPSTCTPALVIMRHAEDGSPEKYDLPGANTICDAACPKALRNNLKPTGEDRRKLIAAQLDNWVTKQLGLCPITAITTIDPSNGQGCPPYGDKGGSTVNPFWTIATWANDHCAQLDADLNYYVHDDDLGTDDDARPVAGSPSIGPGRDGTTSRALTYTSQGLWSRCTEKGCKWDRPKPDKGTLIREAYAGSASEICPPTHEIVWVLTGYDGNQWTKLEQYIMPGVTCQGNCPLAKQTSRTPGIPGYCK</sequence>
<keyword evidence="4" id="KW-1185">Reference proteome</keyword>
<feature type="chain" id="PRO_5035237551" evidence="2">
    <location>
        <begin position="17"/>
        <end position="395"/>
    </location>
</feature>
<feature type="signal peptide" evidence="2">
    <location>
        <begin position="1"/>
        <end position="16"/>
    </location>
</feature>
<evidence type="ECO:0000256" key="2">
    <source>
        <dbReference type="SAM" id="SignalP"/>
    </source>
</evidence>
<name>A0A8J2WEU9_9STRA</name>
<keyword evidence="2" id="KW-0732">Signal</keyword>
<organism evidence="3 4">
    <name type="scientific">Pelagomonas calceolata</name>
    <dbReference type="NCBI Taxonomy" id="35677"/>
    <lineage>
        <taxon>Eukaryota</taxon>
        <taxon>Sar</taxon>
        <taxon>Stramenopiles</taxon>
        <taxon>Ochrophyta</taxon>
        <taxon>Pelagophyceae</taxon>
        <taxon>Pelagomonadales</taxon>
        <taxon>Pelagomonadaceae</taxon>
        <taxon>Pelagomonas</taxon>
    </lineage>
</organism>
<protein>
    <submittedName>
        <fullName evidence="3">Uncharacterized protein</fullName>
    </submittedName>
</protein>
<evidence type="ECO:0000313" key="4">
    <source>
        <dbReference type="Proteomes" id="UP000789595"/>
    </source>
</evidence>
<evidence type="ECO:0000256" key="1">
    <source>
        <dbReference type="SAM" id="MobiDB-lite"/>
    </source>
</evidence>